<keyword evidence="2" id="KW-0808">Transferase</keyword>
<dbReference type="InterPro" id="IPR002654">
    <property type="entry name" value="Glyco_trans_25"/>
</dbReference>
<dbReference type="PANTHER" id="PTHR24055">
    <property type="entry name" value="MITOGEN-ACTIVATED PROTEIN KINASE"/>
    <property type="match status" value="1"/>
</dbReference>
<evidence type="ECO:0000313" key="8">
    <source>
        <dbReference type="Proteomes" id="UP001178507"/>
    </source>
</evidence>
<comment type="caution">
    <text evidence="7">The sequence shown here is derived from an EMBL/GenBank/DDBJ whole genome shotgun (WGS) entry which is preliminary data.</text>
</comment>
<dbReference type="Pfam" id="PF01755">
    <property type="entry name" value="Glyco_transf_25"/>
    <property type="match status" value="1"/>
</dbReference>
<protein>
    <recommendedName>
        <fullName evidence="6">Protein kinase domain-containing protein</fullName>
    </recommendedName>
</protein>
<feature type="domain" description="Protein kinase" evidence="6">
    <location>
        <begin position="325"/>
        <end position="451"/>
    </location>
</feature>
<dbReference type="Gene3D" id="1.10.510.10">
    <property type="entry name" value="Transferase(Phosphotransferase) domain 1"/>
    <property type="match status" value="1"/>
</dbReference>
<dbReference type="SUPFAM" id="SSF56112">
    <property type="entry name" value="Protein kinase-like (PK-like)"/>
    <property type="match status" value="1"/>
</dbReference>
<dbReference type="FunFam" id="3.30.200.20:FF:000046">
    <property type="entry name" value="Mitogen-activated protein kinase"/>
    <property type="match status" value="1"/>
</dbReference>
<sequence>MQALSHARELRDRLLRQERERSVHRVLIISLERQPERRRRFLQQLQRFPELMCRAEWVKAVDGSKLQLPEVPKSIVDPVGIEDAATPRQQVLGYVLTRGAIALAWTLHDVFEFGNDQDDEHVYLLCEDDAMLSPSFTEDFATLLAHAVRHDPFWEVLHVGYNVASTTVRPCGHSSCASNPAGCVLGRPGPLFGLYSLAVRPQGARILRERLFPVSLQVDTELSRVYQHLAKETGSLEARAYGHRPASGAALRAWGPVPKPPDSKTFEDTTQDWQVLNDKLRLEGRPSRRVLYVMSLEEEMPVDSLNLETASFTVQGSTFEVPKRYQIDEPMSHGAYGIVCSAEDQELEEKVALKKIEGVFEHITIAKRTLRELRILRHLQHENLMQVKNIFMVGSRSSFKELYVVSELMETDLASTLRSSQVLTDDHCQFFLYQILRGMKYVHSAQADEMS</sequence>
<keyword evidence="4" id="KW-0418">Kinase</keyword>
<gene>
    <name evidence="7" type="ORF">EVOR1521_LOCUS1777</name>
</gene>
<reference evidence="7" key="1">
    <citation type="submission" date="2023-08" db="EMBL/GenBank/DDBJ databases">
        <authorList>
            <person name="Chen Y."/>
            <person name="Shah S."/>
            <person name="Dougan E. K."/>
            <person name="Thang M."/>
            <person name="Chan C."/>
        </authorList>
    </citation>
    <scope>NUCLEOTIDE SEQUENCE</scope>
</reference>
<dbReference type="InterPro" id="IPR000719">
    <property type="entry name" value="Prot_kinase_dom"/>
</dbReference>
<organism evidence="7 8">
    <name type="scientific">Effrenium voratum</name>
    <dbReference type="NCBI Taxonomy" id="2562239"/>
    <lineage>
        <taxon>Eukaryota</taxon>
        <taxon>Sar</taxon>
        <taxon>Alveolata</taxon>
        <taxon>Dinophyceae</taxon>
        <taxon>Suessiales</taxon>
        <taxon>Symbiodiniaceae</taxon>
        <taxon>Effrenium</taxon>
    </lineage>
</organism>
<dbReference type="GO" id="GO:0005524">
    <property type="term" value="F:ATP binding"/>
    <property type="evidence" value="ECO:0007669"/>
    <property type="project" value="UniProtKB-KW"/>
</dbReference>
<evidence type="ECO:0000313" key="7">
    <source>
        <dbReference type="EMBL" id="CAJ1371474.1"/>
    </source>
</evidence>
<dbReference type="Proteomes" id="UP001178507">
    <property type="component" value="Unassembled WGS sequence"/>
</dbReference>
<dbReference type="AlphaFoldDB" id="A0AA36MGU3"/>
<evidence type="ECO:0000256" key="3">
    <source>
        <dbReference type="ARBA" id="ARBA00022741"/>
    </source>
</evidence>
<keyword evidence="5" id="KW-0067">ATP-binding</keyword>
<keyword evidence="1" id="KW-0723">Serine/threonine-protein kinase</keyword>
<dbReference type="Pfam" id="PF00069">
    <property type="entry name" value="Pkinase"/>
    <property type="match status" value="1"/>
</dbReference>
<accession>A0AA36MGU3</accession>
<evidence type="ECO:0000259" key="6">
    <source>
        <dbReference type="PROSITE" id="PS50011"/>
    </source>
</evidence>
<dbReference type="InterPro" id="IPR011009">
    <property type="entry name" value="Kinase-like_dom_sf"/>
</dbReference>
<proteinExistence type="predicted"/>
<dbReference type="InterPro" id="IPR050117">
    <property type="entry name" value="MAPK"/>
</dbReference>
<dbReference type="PROSITE" id="PS50011">
    <property type="entry name" value="PROTEIN_KINASE_DOM"/>
    <property type="match status" value="1"/>
</dbReference>
<keyword evidence="8" id="KW-1185">Reference proteome</keyword>
<dbReference type="GO" id="GO:0004674">
    <property type="term" value="F:protein serine/threonine kinase activity"/>
    <property type="evidence" value="ECO:0007669"/>
    <property type="project" value="UniProtKB-KW"/>
</dbReference>
<dbReference type="SMART" id="SM00220">
    <property type="entry name" value="S_TKc"/>
    <property type="match status" value="1"/>
</dbReference>
<dbReference type="Gene3D" id="3.30.200.20">
    <property type="entry name" value="Phosphorylase Kinase, domain 1"/>
    <property type="match status" value="1"/>
</dbReference>
<evidence type="ECO:0000256" key="5">
    <source>
        <dbReference type="ARBA" id="ARBA00022840"/>
    </source>
</evidence>
<dbReference type="EMBL" id="CAUJNA010000080">
    <property type="protein sequence ID" value="CAJ1371474.1"/>
    <property type="molecule type" value="Genomic_DNA"/>
</dbReference>
<name>A0AA36MGU3_9DINO</name>
<evidence type="ECO:0000256" key="1">
    <source>
        <dbReference type="ARBA" id="ARBA00022527"/>
    </source>
</evidence>
<keyword evidence="3" id="KW-0547">Nucleotide-binding</keyword>
<evidence type="ECO:0000256" key="2">
    <source>
        <dbReference type="ARBA" id="ARBA00022679"/>
    </source>
</evidence>
<evidence type="ECO:0000256" key="4">
    <source>
        <dbReference type="ARBA" id="ARBA00022777"/>
    </source>
</evidence>